<evidence type="ECO:0000259" key="4">
    <source>
        <dbReference type="SMART" id="SM00079"/>
    </source>
</evidence>
<evidence type="ECO:0000313" key="6">
    <source>
        <dbReference type="Proteomes" id="UP001597478"/>
    </source>
</evidence>
<feature type="chain" id="PRO_5045144151" evidence="2">
    <location>
        <begin position="25"/>
        <end position="280"/>
    </location>
</feature>
<dbReference type="SMART" id="SM00079">
    <property type="entry name" value="PBPe"/>
    <property type="match status" value="1"/>
</dbReference>
<dbReference type="SUPFAM" id="SSF53850">
    <property type="entry name" value="Periplasmic binding protein-like II"/>
    <property type="match status" value="1"/>
</dbReference>
<proteinExistence type="predicted"/>
<sequence>MGMSRIRRPFKVAFSLLAVVVSGALVGCSGGSSGDVLQQVRDNGTLRVALTQANPPWNFLDDAGKPVGYDVDVAREVARRIGVDNVEFVASNFQSFIEGVRAGRFDIVISGQTVTDERKQQVDFSTPYQVNGVSIFTASSNNSINSLEDLRGKVIAVSAGTTQEKFASEEIPGAQVKTYQNATLGLTDLGRGNADAMLVSRFQGSYLAKQNGLHVKPVGKLLESEVNAMSFRKGSTEFKKEIDKAISDMIDDGTLTKISRKWLGGLDMVAELKALPPEQS</sequence>
<dbReference type="PANTHER" id="PTHR35936">
    <property type="entry name" value="MEMBRANE-BOUND LYTIC MUREIN TRANSGLYCOSYLASE F"/>
    <property type="match status" value="1"/>
</dbReference>
<dbReference type="InterPro" id="IPR001320">
    <property type="entry name" value="Iontro_rcpt_C"/>
</dbReference>
<dbReference type="SMART" id="SM00062">
    <property type="entry name" value="PBPb"/>
    <property type="match status" value="1"/>
</dbReference>
<accession>A0ABW5W925</accession>
<reference evidence="6" key="1">
    <citation type="journal article" date="2019" name="Int. J. Syst. Evol. Microbiol.">
        <title>The Global Catalogue of Microorganisms (GCM) 10K type strain sequencing project: providing services to taxonomists for standard genome sequencing and annotation.</title>
        <authorList>
            <consortium name="The Broad Institute Genomics Platform"/>
            <consortium name="The Broad Institute Genome Sequencing Center for Infectious Disease"/>
            <person name="Wu L."/>
            <person name="Ma J."/>
        </authorList>
    </citation>
    <scope>NUCLEOTIDE SEQUENCE [LARGE SCALE GENOMIC DNA]</scope>
    <source>
        <strain evidence="6">IBRC-M 10906</strain>
    </source>
</reference>
<evidence type="ECO:0000256" key="1">
    <source>
        <dbReference type="ARBA" id="ARBA00022729"/>
    </source>
</evidence>
<evidence type="ECO:0000256" key="2">
    <source>
        <dbReference type="SAM" id="SignalP"/>
    </source>
</evidence>
<feature type="domain" description="Ionotropic glutamate receptor C-terminal" evidence="4">
    <location>
        <begin position="45"/>
        <end position="265"/>
    </location>
</feature>
<dbReference type="PROSITE" id="PS51257">
    <property type="entry name" value="PROKAR_LIPOPROTEIN"/>
    <property type="match status" value="1"/>
</dbReference>
<gene>
    <name evidence="5" type="ORF">ACFS2C_13725</name>
</gene>
<protein>
    <submittedName>
        <fullName evidence="5">ABC transporter substrate-binding protein</fullName>
    </submittedName>
</protein>
<dbReference type="Gene3D" id="3.40.190.10">
    <property type="entry name" value="Periplasmic binding protein-like II"/>
    <property type="match status" value="2"/>
</dbReference>
<keyword evidence="1 2" id="KW-0732">Signal</keyword>
<dbReference type="PANTHER" id="PTHR35936:SF19">
    <property type="entry name" value="AMINO-ACID-BINDING PROTEIN YXEM-RELATED"/>
    <property type="match status" value="1"/>
</dbReference>
<dbReference type="RefSeq" id="WP_245992620.1">
    <property type="nucleotide sequence ID" value="NZ_JBHSAN010000021.1"/>
</dbReference>
<evidence type="ECO:0000313" key="5">
    <source>
        <dbReference type="EMBL" id="MFD2800458.1"/>
    </source>
</evidence>
<organism evidence="5 6">
    <name type="scientific">Prauserella oleivorans</name>
    <dbReference type="NCBI Taxonomy" id="1478153"/>
    <lineage>
        <taxon>Bacteria</taxon>
        <taxon>Bacillati</taxon>
        <taxon>Actinomycetota</taxon>
        <taxon>Actinomycetes</taxon>
        <taxon>Pseudonocardiales</taxon>
        <taxon>Pseudonocardiaceae</taxon>
        <taxon>Prauserella</taxon>
    </lineage>
</organism>
<feature type="signal peptide" evidence="2">
    <location>
        <begin position="1"/>
        <end position="24"/>
    </location>
</feature>
<feature type="domain" description="Solute-binding protein family 3/N-terminal" evidence="3">
    <location>
        <begin position="45"/>
        <end position="266"/>
    </location>
</feature>
<dbReference type="EMBL" id="JBHUOF010000016">
    <property type="protein sequence ID" value="MFD2800458.1"/>
    <property type="molecule type" value="Genomic_DNA"/>
</dbReference>
<name>A0ABW5W925_9PSEU</name>
<dbReference type="Pfam" id="PF00497">
    <property type="entry name" value="SBP_bac_3"/>
    <property type="match status" value="1"/>
</dbReference>
<dbReference type="CDD" id="cd13713">
    <property type="entry name" value="PBP2_Cystine_like_1"/>
    <property type="match status" value="1"/>
</dbReference>
<dbReference type="InterPro" id="IPR001638">
    <property type="entry name" value="Solute-binding_3/MltF_N"/>
</dbReference>
<dbReference type="Proteomes" id="UP001597478">
    <property type="component" value="Unassembled WGS sequence"/>
</dbReference>
<evidence type="ECO:0000259" key="3">
    <source>
        <dbReference type="SMART" id="SM00062"/>
    </source>
</evidence>
<comment type="caution">
    <text evidence="5">The sequence shown here is derived from an EMBL/GenBank/DDBJ whole genome shotgun (WGS) entry which is preliminary data.</text>
</comment>
<keyword evidence="6" id="KW-1185">Reference proteome</keyword>